<dbReference type="InterPro" id="IPR013029">
    <property type="entry name" value="YchF_C"/>
</dbReference>
<dbReference type="PRINTS" id="PR00326">
    <property type="entry name" value="GTP1OBG"/>
</dbReference>
<accession>A0A381ZZT6</accession>
<dbReference type="FunFam" id="1.10.150.300:FF:000001">
    <property type="entry name" value="Ribosome-binding ATPase YchF"/>
    <property type="match status" value="1"/>
</dbReference>
<dbReference type="PANTHER" id="PTHR23305">
    <property type="entry name" value="OBG GTPASE FAMILY"/>
    <property type="match status" value="1"/>
</dbReference>
<dbReference type="PROSITE" id="PS51880">
    <property type="entry name" value="TGS"/>
    <property type="match status" value="1"/>
</dbReference>
<dbReference type="PANTHER" id="PTHR23305:SF18">
    <property type="entry name" value="OBG-TYPE G DOMAIN-CONTAINING PROTEIN"/>
    <property type="match status" value="1"/>
</dbReference>
<evidence type="ECO:0000313" key="6">
    <source>
        <dbReference type="EMBL" id="SVA94392.1"/>
    </source>
</evidence>
<dbReference type="AlphaFoldDB" id="A0A381ZZT6"/>
<comment type="cofactor">
    <cofactor evidence="1">
        <name>Mg(2+)</name>
        <dbReference type="ChEBI" id="CHEBI:18420"/>
    </cofactor>
</comment>
<dbReference type="GO" id="GO:0005525">
    <property type="term" value="F:GTP binding"/>
    <property type="evidence" value="ECO:0007669"/>
    <property type="project" value="InterPro"/>
</dbReference>
<dbReference type="GO" id="GO:0046872">
    <property type="term" value="F:metal ion binding"/>
    <property type="evidence" value="ECO:0007669"/>
    <property type="project" value="UniProtKB-KW"/>
</dbReference>
<evidence type="ECO:0000256" key="1">
    <source>
        <dbReference type="ARBA" id="ARBA00001946"/>
    </source>
</evidence>
<keyword evidence="3" id="KW-0547">Nucleotide-binding</keyword>
<protein>
    <recommendedName>
        <fullName evidence="5">TGS domain-containing protein</fullName>
    </recommendedName>
</protein>
<dbReference type="InterPro" id="IPR006073">
    <property type="entry name" value="GTP-bd"/>
</dbReference>
<keyword evidence="2" id="KW-0479">Metal-binding</keyword>
<keyword evidence="4" id="KW-0067">ATP-binding</keyword>
<dbReference type="FunFam" id="3.10.20.30:FF:000001">
    <property type="entry name" value="Ribosome-binding ATPase YchF"/>
    <property type="match status" value="1"/>
</dbReference>
<dbReference type="Pfam" id="PF06071">
    <property type="entry name" value="YchF-GTPase_C"/>
    <property type="match status" value="1"/>
</dbReference>
<organism evidence="6">
    <name type="scientific">marine metagenome</name>
    <dbReference type="NCBI Taxonomy" id="408172"/>
    <lineage>
        <taxon>unclassified sequences</taxon>
        <taxon>metagenomes</taxon>
        <taxon>ecological metagenomes</taxon>
    </lineage>
</organism>
<dbReference type="EMBL" id="UINC01023201">
    <property type="protein sequence ID" value="SVA94392.1"/>
    <property type="molecule type" value="Genomic_DNA"/>
</dbReference>
<dbReference type="GO" id="GO:0005737">
    <property type="term" value="C:cytoplasm"/>
    <property type="evidence" value="ECO:0007669"/>
    <property type="project" value="TreeGrafter"/>
</dbReference>
<dbReference type="Gene3D" id="3.40.50.300">
    <property type="entry name" value="P-loop containing nucleotide triphosphate hydrolases"/>
    <property type="match status" value="1"/>
</dbReference>
<dbReference type="GO" id="GO:0016887">
    <property type="term" value="F:ATP hydrolysis activity"/>
    <property type="evidence" value="ECO:0007669"/>
    <property type="project" value="InterPro"/>
</dbReference>
<evidence type="ECO:0000259" key="5">
    <source>
        <dbReference type="PROSITE" id="PS51880"/>
    </source>
</evidence>
<evidence type="ECO:0000256" key="2">
    <source>
        <dbReference type="ARBA" id="ARBA00022723"/>
    </source>
</evidence>
<dbReference type="InterPro" id="IPR004396">
    <property type="entry name" value="ATPase_YchF/OLA1"/>
</dbReference>
<sequence length="366" mass="40926">MQIGLVGLSSSGKTTIFKCLTGINQTLKKTGLDRGKVEVGVAKVEDPRLDQLAKIYQPKKIVPAEITYFDIPILDPTGNNQLAISGQYLNQLQLADAFVQVIRAFEDPSIPHPEGVVNPNRDIEIIRAELVLSDLLILEKRSDKVKELLKSSKGAERERVMKEQVFLENLKEGLENETPHMMKSLNSEETRFIANYNLLAAKPIITVVNVDDGQLEDNIEIDLTKNHFQELAGHSCVIFNAKLEAELMQMSQTEQQEFRETLGLGHSCLHQLTKATLDIMDMGTFLTVGSDEVRAWLIKNNQSAVSAARKIHSDIERGFIRAEVIGYDDFMSHGSMTTARKQGLVRSEGKSYPVKDGDIINYLFNV</sequence>
<dbReference type="SUPFAM" id="SSF81271">
    <property type="entry name" value="TGS-like"/>
    <property type="match status" value="1"/>
</dbReference>
<dbReference type="GO" id="GO:0005524">
    <property type="term" value="F:ATP binding"/>
    <property type="evidence" value="ECO:0007669"/>
    <property type="project" value="UniProtKB-KW"/>
</dbReference>
<dbReference type="Gene3D" id="3.10.20.30">
    <property type="match status" value="1"/>
</dbReference>
<dbReference type="InterPro" id="IPR027417">
    <property type="entry name" value="P-loop_NTPase"/>
</dbReference>
<feature type="domain" description="TGS" evidence="5">
    <location>
        <begin position="281"/>
        <end position="364"/>
    </location>
</feature>
<dbReference type="InterPro" id="IPR023192">
    <property type="entry name" value="TGS-like_dom_sf"/>
</dbReference>
<reference evidence="6" key="1">
    <citation type="submission" date="2018-05" db="EMBL/GenBank/DDBJ databases">
        <authorList>
            <person name="Lanie J.A."/>
            <person name="Ng W.-L."/>
            <person name="Kazmierczak K.M."/>
            <person name="Andrzejewski T.M."/>
            <person name="Davidsen T.M."/>
            <person name="Wayne K.J."/>
            <person name="Tettelin H."/>
            <person name="Glass J.I."/>
            <person name="Rusch D."/>
            <person name="Podicherti R."/>
            <person name="Tsui H.-C.T."/>
            <person name="Winkler M.E."/>
        </authorList>
    </citation>
    <scope>NUCLEOTIDE SEQUENCE</scope>
</reference>
<dbReference type="InterPro" id="IPR012675">
    <property type="entry name" value="Beta-grasp_dom_sf"/>
</dbReference>
<proteinExistence type="predicted"/>
<evidence type="ECO:0000256" key="4">
    <source>
        <dbReference type="ARBA" id="ARBA00022840"/>
    </source>
</evidence>
<name>A0A381ZZT6_9ZZZZ</name>
<gene>
    <name evidence="6" type="ORF">METZ01_LOCUS147246</name>
</gene>
<dbReference type="SUPFAM" id="SSF52540">
    <property type="entry name" value="P-loop containing nucleoside triphosphate hydrolases"/>
    <property type="match status" value="1"/>
</dbReference>
<dbReference type="Gene3D" id="1.10.150.300">
    <property type="entry name" value="TGS-like domain"/>
    <property type="match status" value="1"/>
</dbReference>
<evidence type="ECO:0000256" key="3">
    <source>
        <dbReference type="ARBA" id="ARBA00022741"/>
    </source>
</evidence>
<dbReference type="PIRSF" id="PIRSF006641">
    <property type="entry name" value="CHP00092"/>
    <property type="match status" value="1"/>
</dbReference>
<dbReference type="InterPro" id="IPR012676">
    <property type="entry name" value="TGS-like"/>
</dbReference>
<dbReference type="InterPro" id="IPR004095">
    <property type="entry name" value="TGS"/>
</dbReference>